<dbReference type="PROSITE" id="PS00893">
    <property type="entry name" value="NUDIX_BOX"/>
    <property type="match status" value="1"/>
</dbReference>
<dbReference type="EMBL" id="MWQY01000002">
    <property type="protein sequence ID" value="ORC37805.1"/>
    <property type="molecule type" value="Genomic_DNA"/>
</dbReference>
<comment type="similarity">
    <text evidence="3">Belongs to the Nudix hydrolase family. NudK subfamily.</text>
</comment>
<dbReference type="Pfam" id="PF00293">
    <property type="entry name" value="NUDIX"/>
    <property type="match status" value="1"/>
</dbReference>
<protein>
    <recommendedName>
        <fullName evidence="4">GDP-mannose pyrophosphatase</fullName>
    </recommendedName>
    <alternativeName>
        <fullName evidence="6">GDP-mannose hydrolase</fullName>
    </alternativeName>
    <alternativeName>
        <fullName evidence="7">GDPMK</fullName>
    </alternativeName>
</protein>
<dbReference type="Proteomes" id="UP000192343">
    <property type="component" value="Unassembled WGS sequence"/>
</dbReference>
<dbReference type="InterPro" id="IPR020476">
    <property type="entry name" value="Nudix_hydrolase"/>
</dbReference>
<comment type="caution">
    <text evidence="10">The sequence shown here is derived from an EMBL/GenBank/DDBJ whole genome shotgun (WGS) entry which is preliminary data.</text>
</comment>
<feature type="domain" description="Nudix hydrolase" evidence="9">
    <location>
        <begin position="48"/>
        <end position="185"/>
    </location>
</feature>
<evidence type="ECO:0000256" key="1">
    <source>
        <dbReference type="ARBA" id="ARBA00000847"/>
    </source>
</evidence>
<dbReference type="GO" id="GO:0006753">
    <property type="term" value="P:nucleoside phosphate metabolic process"/>
    <property type="evidence" value="ECO:0007669"/>
    <property type="project" value="TreeGrafter"/>
</dbReference>
<gene>
    <name evidence="10" type="ORF">B4O97_02035</name>
</gene>
<dbReference type="PANTHER" id="PTHR11839:SF18">
    <property type="entry name" value="NUDIX HYDROLASE DOMAIN-CONTAINING PROTEIN"/>
    <property type="match status" value="1"/>
</dbReference>
<dbReference type="OrthoDB" id="9806150at2"/>
<dbReference type="SUPFAM" id="SSF55811">
    <property type="entry name" value="Nudix"/>
    <property type="match status" value="1"/>
</dbReference>
<dbReference type="GO" id="GO:0019693">
    <property type="term" value="P:ribose phosphate metabolic process"/>
    <property type="evidence" value="ECO:0007669"/>
    <property type="project" value="TreeGrafter"/>
</dbReference>
<evidence type="ECO:0000313" key="11">
    <source>
        <dbReference type="Proteomes" id="UP000192343"/>
    </source>
</evidence>
<organism evidence="10 11">
    <name type="scientific">Marispirochaeta aestuarii</name>
    <dbReference type="NCBI Taxonomy" id="1963862"/>
    <lineage>
        <taxon>Bacteria</taxon>
        <taxon>Pseudomonadati</taxon>
        <taxon>Spirochaetota</taxon>
        <taxon>Spirochaetia</taxon>
        <taxon>Spirochaetales</taxon>
        <taxon>Spirochaetaceae</taxon>
        <taxon>Marispirochaeta</taxon>
    </lineage>
</organism>
<dbReference type="InterPro" id="IPR000086">
    <property type="entry name" value="NUDIX_hydrolase_dom"/>
</dbReference>
<dbReference type="Gene3D" id="3.90.79.10">
    <property type="entry name" value="Nucleoside Triphosphate Pyrophosphohydrolase"/>
    <property type="match status" value="1"/>
</dbReference>
<comment type="catalytic activity">
    <reaction evidence="1">
        <text>GDP-alpha-D-mannose + H2O = alpha-D-mannose 1-phosphate + GMP + 2 H(+)</text>
        <dbReference type="Rhea" id="RHEA:27978"/>
        <dbReference type="ChEBI" id="CHEBI:15377"/>
        <dbReference type="ChEBI" id="CHEBI:15378"/>
        <dbReference type="ChEBI" id="CHEBI:57527"/>
        <dbReference type="ChEBI" id="CHEBI:58115"/>
        <dbReference type="ChEBI" id="CHEBI:58409"/>
    </reaction>
</comment>
<name>A0A1Y1S1Y6_9SPIO</name>
<comment type="cofactor">
    <cofactor evidence="2">
        <name>Mg(2+)</name>
        <dbReference type="ChEBI" id="CHEBI:18420"/>
    </cofactor>
</comment>
<dbReference type="RefSeq" id="WP_083047824.1">
    <property type="nucleotide sequence ID" value="NZ_MWQY01000002.1"/>
</dbReference>
<evidence type="ECO:0000256" key="8">
    <source>
        <dbReference type="RuleBase" id="RU003476"/>
    </source>
</evidence>
<dbReference type="InterPro" id="IPR020084">
    <property type="entry name" value="NUDIX_hydrolase_CS"/>
</dbReference>
<evidence type="ECO:0000259" key="9">
    <source>
        <dbReference type="PROSITE" id="PS51462"/>
    </source>
</evidence>
<proteinExistence type="inferred from homology"/>
<evidence type="ECO:0000256" key="5">
    <source>
        <dbReference type="ARBA" id="ARBA00022801"/>
    </source>
</evidence>
<dbReference type="PRINTS" id="PR00502">
    <property type="entry name" value="NUDIXFAMILY"/>
</dbReference>
<dbReference type="STRING" id="1963862.B4O97_02035"/>
<dbReference type="CDD" id="cd03424">
    <property type="entry name" value="NUDIX_ADPRase_Nudt5_UGPPase_Nudt14"/>
    <property type="match status" value="1"/>
</dbReference>
<dbReference type="GO" id="GO:0016462">
    <property type="term" value="F:pyrophosphatase activity"/>
    <property type="evidence" value="ECO:0007669"/>
    <property type="project" value="UniProtKB-ARBA"/>
</dbReference>
<accession>A0A1Y1S1Y6</accession>
<evidence type="ECO:0000256" key="4">
    <source>
        <dbReference type="ARBA" id="ARBA00016377"/>
    </source>
</evidence>
<dbReference type="AlphaFoldDB" id="A0A1Y1S1Y6"/>
<evidence type="ECO:0000256" key="2">
    <source>
        <dbReference type="ARBA" id="ARBA00001946"/>
    </source>
</evidence>
<evidence type="ECO:0000256" key="7">
    <source>
        <dbReference type="ARBA" id="ARBA00032272"/>
    </source>
</evidence>
<dbReference type="PANTHER" id="PTHR11839">
    <property type="entry name" value="UDP/ADP-SUGAR PYROPHOSPHATASE"/>
    <property type="match status" value="1"/>
</dbReference>
<evidence type="ECO:0000313" key="10">
    <source>
        <dbReference type="EMBL" id="ORC37805.1"/>
    </source>
</evidence>
<evidence type="ECO:0000256" key="6">
    <source>
        <dbReference type="ARBA" id="ARBA00032162"/>
    </source>
</evidence>
<reference evidence="10 11" key="1">
    <citation type="submission" date="2017-03" db="EMBL/GenBank/DDBJ databases">
        <title>Draft Genome sequence of Marispirochaeta sp. strain JC444.</title>
        <authorList>
            <person name="Shivani Y."/>
            <person name="Subhash Y."/>
            <person name="Sasikala C."/>
            <person name="Ramana C."/>
        </authorList>
    </citation>
    <scope>NUCLEOTIDE SEQUENCE [LARGE SCALE GENOMIC DNA]</scope>
    <source>
        <strain evidence="10 11">JC444</strain>
    </source>
</reference>
<dbReference type="InterPro" id="IPR015797">
    <property type="entry name" value="NUDIX_hydrolase-like_dom_sf"/>
</dbReference>
<sequence>MTWVQPDEHHHWKEIQRRVVAKTPIFTLSAAKRRDGEAKEGEFVLIEAPEWVTIIPVLEKADGTRDFLMVRQFRHGSGELTVEFPAGAVDPGEDPADAAARELLEETGHRADEFVCIGSINPNPAFMTNHTHTFVALGLQGGTEQSLDLHERVEFAPVPEKEVFEKMGTGEYGNGVMLMALAYYRRWRKNLESGSPGRVL</sequence>
<dbReference type="PROSITE" id="PS51462">
    <property type="entry name" value="NUDIX"/>
    <property type="match status" value="1"/>
</dbReference>
<keyword evidence="11" id="KW-1185">Reference proteome</keyword>
<evidence type="ECO:0000256" key="3">
    <source>
        <dbReference type="ARBA" id="ARBA00007275"/>
    </source>
</evidence>
<keyword evidence="5 8" id="KW-0378">Hydrolase</keyword>
<dbReference type="GO" id="GO:0005829">
    <property type="term" value="C:cytosol"/>
    <property type="evidence" value="ECO:0007669"/>
    <property type="project" value="TreeGrafter"/>
</dbReference>